<dbReference type="EMBL" id="CP003108">
    <property type="protein sequence ID" value="AET70685.1"/>
    <property type="molecule type" value="Genomic_DNA"/>
</dbReference>
<dbReference type="RefSeq" id="WP_014187489.1">
    <property type="nucleotide sequence ID" value="NC_016584.1"/>
</dbReference>
<dbReference type="PATRIC" id="fig|768706.3.peg.5403"/>
<dbReference type="PROSITE" id="PS51257">
    <property type="entry name" value="PROKAR_LIPOPROTEIN"/>
    <property type="match status" value="1"/>
</dbReference>
<reference evidence="3 4" key="2">
    <citation type="journal article" date="2012" name="J. Bacteriol.">
        <title>Complete genome sequences of Desulfosporosinus orientis DSM765T, Desulfosporosinus youngiae DSM17734T, Desulfosporosinus meridiei DSM13257T, and Desulfosporosinus acidiphilus DSM22704T.</title>
        <authorList>
            <person name="Pester M."/>
            <person name="Brambilla E."/>
            <person name="Alazard D."/>
            <person name="Rattei T."/>
            <person name="Weinmaier T."/>
            <person name="Han J."/>
            <person name="Lucas S."/>
            <person name="Lapidus A."/>
            <person name="Cheng J.F."/>
            <person name="Goodwin L."/>
            <person name="Pitluck S."/>
            <person name="Peters L."/>
            <person name="Ovchinnikova G."/>
            <person name="Teshima H."/>
            <person name="Detter J.C."/>
            <person name="Han C.S."/>
            <person name="Tapia R."/>
            <person name="Land M.L."/>
            <person name="Hauser L."/>
            <person name="Kyrpides N.C."/>
            <person name="Ivanova N.N."/>
            <person name="Pagani I."/>
            <person name="Huntmann M."/>
            <person name="Wei C.L."/>
            <person name="Davenport K.W."/>
            <person name="Daligault H."/>
            <person name="Chain P.S."/>
            <person name="Chen A."/>
            <person name="Mavromatis K."/>
            <person name="Markowitz V."/>
            <person name="Szeto E."/>
            <person name="Mikhailova N."/>
            <person name="Pati A."/>
            <person name="Wagner M."/>
            <person name="Woyke T."/>
            <person name="Ollivier B."/>
            <person name="Klenk H.P."/>
            <person name="Spring S."/>
            <person name="Loy A."/>
        </authorList>
    </citation>
    <scope>NUCLEOTIDE SEQUENCE [LARGE SCALE GENOMIC DNA]</scope>
    <source>
        <strain evidence="4">ATCC 19365 / DSM 765 / NCIMB 8382 / VKM B-1628</strain>
    </source>
</reference>
<dbReference type="Proteomes" id="UP000006346">
    <property type="component" value="Chromosome"/>
</dbReference>
<organism evidence="3 4">
    <name type="scientific">Desulfosporosinus orientis (strain ATCC 19365 / DSM 765 / NCIMB 8382 / VKM B-1628 / Singapore I)</name>
    <name type="common">Desulfotomaculum orientis</name>
    <dbReference type="NCBI Taxonomy" id="768706"/>
    <lineage>
        <taxon>Bacteria</taxon>
        <taxon>Bacillati</taxon>
        <taxon>Bacillota</taxon>
        <taxon>Clostridia</taxon>
        <taxon>Eubacteriales</taxon>
        <taxon>Desulfitobacteriaceae</taxon>
        <taxon>Desulfosporosinus</taxon>
    </lineage>
</organism>
<evidence type="ECO:0000256" key="1">
    <source>
        <dbReference type="SAM" id="MobiDB-lite"/>
    </source>
</evidence>
<evidence type="ECO:0000256" key="2">
    <source>
        <dbReference type="SAM" id="SignalP"/>
    </source>
</evidence>
<feature type="compositionally biased region" description="Polar residues" evidence="1">
    <location>
        <begin position="38"/>
        <end position="50"/>
    </location>
</feature>
<dbReference type="HOGENOM" id="CLU_1903347_0_0_9"/>
<protein>
    <recommendedName>
        <fullName evidence="5">Lipoprotein</fullName>
    </recommendedName>
</protein>
<accession>G7WC67</accession>
<dbReference type="eggNOG" id="ENOG5034C6F">
    <property type="taxonomic scope" value="Bacteria"/>
</dbReference>
<keyword evidence="2" id="KW-0732">Signal</keyword>
<feature type="signal peptide" evidence="2">
    <location>
        <begin position="1"/>
        <end position="25"/>
    </location>
</feature>
<dbReference type="OrthoDB" id="2946936at2"/>
<name>G7WC67_DESOD</name>
<dbReference type="STRING" id="768706.Desor_5306"/>
<reference evidence="4" key="1">
    <citation type="submission" date="2011-11" db="EMBL/GenBank/DDBJ databases">
        <title>Complete sequence of Desulfosporosinus orientis DSM 765.</title>
        <authorList>
            <person name="Lucas S."/>
            <person name="Han J."/>
            <person name="Lapidus A."/>
            <person name="Cheng J.-F."/>
            <person name="Goodwin L."/>
            <person name="Pitluck S."/>
            <person name="Peters L."/>
            <person name="Ovchinnikova G."/>
            <person name="Teshima H."/>
            <person name="Detter J.C."/>
            <person name="Han C."/>
            <person name="Tapia R."/>
            <person name="Land M."/>
            <person name="Hauser L."/>
            <person name="Kyrpides N."/>
            <person name="Ivanova N."/>
            <person name="Pagani I."/>
            <person name="Pester M."/>
            <person name="Spring S."/>
            <person name="Ollivier B."/>
            <person name="Rattei T."/>
            <person name="Klenk H.-P."/>
            <person name="Wagner M."/>
            <person name="Loy A."/>
            <person name="Woyke T."/>
        </authorList>
    </citation>
    <scope>NUCLEOTIDE SEQUENCE [LARGE SCALE GENOMIC DNA]</scope>
    <source>
        <strain evidence="4">ATCC 19365 / DSM 765 / NCIMB 8382 / VKM B-1628</strain>
    </source>
</reference>
<gene>
    <name evidence="3" type="ordered locus">Desor_5306</name>
</gene>
<keyword evidence="4" id="KW-1185">Reference proteome</keyword>
<proteinExistence type="predicted"/>
<sequence length="134" mass="14982">MAKRKWLKILSVLVILTFLSGCSNSKSTPKVQDDTKQSTESNDVNPQSTVKLGRDENLTKQIEAEKGIESVMVQVVEGQQPAVNSDIVINNEQELSPDQVAEKYSKVIKEKYPNHSIDIMVIKEGKIVKHATFK</sequence>
<feature type="chain" id="PRO_5038595026" description="Lipoprotein" evidence="2">
    <location>
        <begin position="26"/>
        <end position="134"/>
    </location>
</feature>
<dbReference type="AlphaFoldDB" id="G7WC67"/>
<evidence type="ECO:0008006" key="5">
    <source>
        <dbReference type="Google" id="ProtNLM"/>
    </source>
</evidence>
<evidence type="ECO:0000313" key="4">
    <source>
        <dbReference type="Proteomes" id="UP000006346"/>
    </source>
</evidence>
<evidence type="ECO:0000313" key="3">
    <source>
        <dbReference type="EMBL" id="AET70685.1"/>
    </source>
</evidence>
<feature type="region of interest" description="Disordered" evidence="1">
    <location>
        <begin position="24"/>
        <end position="50"/>
    </location>
</feature>
<dbReference type="KEGG" id="dor:Desor_5306"/>